<dbReference type="Proteomes" id="UP001144341">
    <property type="component" value="Unassembled WGS sequence"/>
</dbReference>
<evidence type="ECO:0000313" key="2">
    <source>
        <dbReference type="Proteomes" id="UP001144341"/>
    </source>
</evidence>
<evidence type="ECO:0008006" key="3">
    <source>
        <dbReference type="Google" id="ProtNLM"/>
    </source>
</evidence>
<organism evidence="1 2">
    <name type="scientific">Pedobacter rhodius</name>
    <dbReference type="NCBI Taxonomy" id="3004098"/>
    <lineage>
        <taxon>Bacteria</taxon>
        <taxon>Pseudomonadati</taxon>
        <taxon>Bacteroidota</taxon>
        <taxon>Sphingobacteriia</taxon>
        <taxon>Sphingobacteriales</taxon>
        <taxon>Sphingobacteriaceae</taxon>
        <taxon>Pedobacter</taxon>
    </lineage>
</organism>
<sequence>MDDLSLQRVRILIRDTMRRIESISNFEYEVFMKEGAKGLSIGVVMEYYCQQIEILIIKCLILVEKRGKHSIYHFLNIINEDNNISLEQKQDIANKVESFEKEHGEFLVDVKFARDKSMVHLDELKAKELKGYIGITLDHRYLLYDLDNIYSDIFKLLGITYSTKFKRSQQDIEYVKMMKLFYAAILTVPELKEDFCLSIKHKN</sequence>
<protein>
    <recommendedName>
        <fullName evidence="3">HEPN AbiU2-like domain-containing protein</fullName>
    </recommendedName>
</protein>
<comment type="caution">
    <text evidence="1">The sequence shown here is derived from an EMBL/GenBank/DDBJ whole genome shotgun (WGS) entry which is preliminary data.</text>
</comment>
<accession>A0ABT4KSU7</accession>
<proteinExistence type="predicted"/>
<keyword evidence="2" id="KW-1185">Reference proteome</keyword>
<dbReference type="EMBL" id="JAPWGL010000001">
    <property type="protein sequence ID" value="MCZ4222011.1"/>
    <property type="molecule type" value="Genomic_DNA"/>
</dbReference>
<dbReference type="RefSeq" id="WP_269413837.1">
    <property type="nucleotide sequence ID" value="NZ_JAPWGL010000001.1"/>
</dbReference>
<evidence type="ECO:0000313" key="1">
    <source>
        <dbReference type="EMBL" id="MCZ4222011.1"/>
    </source>
</evidence>
<name>A0ABT4KSU7_9SPHI</name>
<gene>
    <name evidence="1" type="ORF">O0931_01730</name>
</gene>
<reference evidence="1" key="1">
    <citation type="submission" date="2022-12" db="EMBL/GenBank/DDBJ databases">
        <title>Genome sequence of SJ11.</title>
        <authorList>
            <person name="Woo H."/>
        </authorList>
    </citation>
    <scope>NUCLEOTIDE SEQUENCE</scope>
    <source>
        <strain evidence="1">SJ11</strain>
    </source>
</reference>